<dbReference type="PRINTS" id="PR00315">
    <property type="entry name" value="ELONGATNFCT"/>
</dbReference>
<dbReference type="InterPro" id="IPR042116">
    <property type="entry name" value="TypA/BipA_C"/>
</dbReference>
<dbReference type="Gene3D" id="3.30.70.870">
    <property type="entry name" value="Elongation Factor G (Translational Gtpase), domain 3"/>
    <property type="match status" value="1"/>
</dbReference>
<dbReference type="FunFam" id="3.30.70.240:FF:000002">
    <property type="entry name" value="GTP-binding protein TypA"/>
    <property type="match status" value="1"/>
</dbReference>
<dbReference type="EMBL" id="BPVZ01000096">
    <property type="protein sequence ID" value="GKV32602.1"/>
    <property type="molecule type" value="Genomic_DNA"/>
</dbReference>
<evidence type="ECO:0000313" key="4">
    <source>
        <dbReference type="Proteomes" id="UP001054252"/>
    </source>
</evidence>
<dbReference type="CDD" id="cd16263">
    <property type="entry name" value="BipA_III"/>
    <property type="match status" value="1"/>
</dbReference>
<dbReference type="Gene3D" id="3.40.50.300">
    <property type="entry name" value="P-loop containing nucleotide triphosphate hydrolases"/>
    <property type="match status" value="1"/>
</dbReference>
<dbReference type="GO" id="GO:0042254">
    <property type="term" value="P:ribosome biogenesis"/>
    <property type="evidence" value="ECO:0007669"/>
    <property type="project" value="UniProtKB-ARBA"/>
</dbReference>
<dbReference type="AlphaFoldDB" id="A0AAV5L6B1"/>
<dbReference type="SUPFAM" id="SSF50447">
    <property type="entry name" value="Translation proteins"/>
    <property type="match status" value="1"/>
</dbReference>
<dbReference type="FunFam" id="2.40.30.10:FF:000016">
    <property type="entry name" value="GTP-binding protein TypA"/>
    <property type="match status" value="1"/>
</dbReference>
<dbReference type="FunFam" id="3.30.70.870:FF:000003">
    <property type="entry name" value="GTP-binding protein TypA"/>
    <property type="match status" value="1"/>
</dbReference>
<dbReference type="PROSITE" id="PS51722">
    <property type="entry name" value="G_TR_2"/>
    <property type="match status" value="1"/>
</dbReference>
<dbReference type="FunFam" id="3.40.50.300:FF:000055">
    <property type="entry name" value="GTP-binding protein TypA"/>
    <property type="match status" value="1"/>
</dbReference>
<dbReference type="Pfam" id="PF21018">
    <property type="entry name" value="BipA_C"/>
    <property type="match status" value="1"/>
</dbReference>
<name>A0AAV5L6B1_9ROSI</name>
<dbReference type="InterPro" id="IPR048876">
    <property type="entry name" value="BipA_C"/>
</dbReference>
<feature type="domain" description="Tr-type G" evidence="2">
    <location>
        <begin position="87"/>
        <end position="282"/>
    </location>
</feature>
<dbReference type="InterPro" id="IPR009000">
    <property type="entry name" value="Transl_B-barrel_sf"/>
</dbReference>
<proteinExistence type="inferred from homology"/>
<dbReference type="NCBIfam" id="TIGR01394">
    <property type="entry name" value="TypA_BipA"/>
    <property type="match status" value="1"/>
</dbReference>
<dbReference type="GO" id="GO:0005829">
    <property type="term" value="C:cytosol"/>
    <property type="evidence" value="ECO:0007669"/>
    <property type="project" value="TreeGrafter"/>
</dbReference>
<dbReference type="InterPro" id="IPR047041">
    <property type="entry name" value="BipA_GTP-bd_dom"/>
</dbReference>
<dbReference type="InterPro" id="IPR031157">
    <property type="entry name" value="G_TR_CS"/>
</dbReference>
<dbReference type="Pfam" id="PF00679">
    <property type="entry name" value="EFG_C"/>
    <property type="match status" value="1"/>
</dbReference>
<organism evidence="3 4">
    <name type="scientific">Rubroshorea leprosula</name>
    <dbReference type="NCBI Taxonomy" id="152421"/>
    <lineage>
        <taxon>Eukaryota</taxon>
        <taxon>Viridiplantae</taxon>
        <taxon>Streptophyta</taxon>
        <taxon>Embryophyta</taxon>
        <taxon>Tracheophyta</taxon>
        <taxon>Spermatophyta</taxon>
        <taxon>Magnoliopsida</taxon>
        <taxon>eudicotyledons</taxon>
        <taxon>Gunneridae</taxon>
        <taxon>Pentapetalae</taxon>
        <taxon>rosids</taxon>
        <taxon>malvids</taxon>
        <taxon>Malvales</taxon>
        <taxon>Dipterocarpaceae</taxon>
        <taxon>Rubroshorea</taxon>
    </lineage>
</organism>
<dbReference type="SUPFAM" id="SSF54980">
    <property type="entry name" value="EF-G C-terminal domain-like"/>
    <property type="match status" value="2"/>
</dbReference>
<dbReference type="PANTHER" id="PTHR42908:SF8">
    <property type="entry name" value="TR-TYPE G DOMAIN-CONTAINING PROTEIN"/>
    <property type="match status" value="1"/>
</dbReference>
<sequence length="685" mass="75619">MEMAVSFRNSSLPPVTSPNPRPQLSKQFFGLRLSSSSSSSFLTSRTRITPLKLRSRNFALLRPIKCSVSQATTETSTGKKSQLMRRSDIRNIAIVAHVDHGKTTLVDAMLKQAKVFRDNQFVQERIMDSNDLERERGITILSKNTSITYKDTKINIIDTPGHSDFGGEVERILNMVEGVLLVVDSAEGPMPQTRFVLKKALEFGHAVVVVVNKIDRPSARPDDVINSTFELFIELNATDEQCDFQAVYASGIKGKAGLSPDNLAEDLGPLFESIIRCIPGPRIKKDGALQMLATNIEYDEHKGRIAIGRLHAGILQRGTEVRVCTSEDSCRFARVSELFVYEKFSRVPAESVEAGDICAVCGIEDIQIGETIADKVSGKPLPAIKVEEPTVKMAFSINTSPFVGREGKYVTSRNLRDRLNRELERNLAMRVEDGETADTFIVSGRGTLHITILIENMRREGYEFMVGPPKVINKKVDDKLMEPYEIATVEVPEEHMGAVVELLGRRRGQMIDMQGVGSEGTTLLKYKIPTRGLLGLRNAILTASRGTAILNTIFDSYGPAAGDIVTRDQGSLVAFEDGTTSSYALASSQERGQMFVGPGMEVYKGQIVGIHQRPGDLSLNVCKKKAATNVRSSNKDQSVVLDTPLDYSLDDCIEYIQEDELVEVTPSSVRMCKNPKFAASKKTRQ</sequence>
<dbReference type="GO" id="GO:0010467">
    <property type="term" value="P:gene expression"/>
    <property type="evidence" value="ECO:0007669"/>
    <property type="project" value="UniProtKB-ARBA"/>
</dbReference>
<gene>
    <name evidence="3" type="ORF">SLEP1_g41196</name>
</gene>
<dbReference type="InterPro" id="IPR005225">
    <property type="entry name" value="Small_GTP-bd"/>
</dbReference>
<evidence type="ECO:0000256" key="1">
    <source>
        <dbReference type="SAM" id="MobiDB-lite"/>
    </source>
</evidence>
<dbReference type="InterPro" id="IPR004161">
    <property type="entry name" value="EFTu-like_2"/>
</dbReference>
<accession>A0AAV5L6B1</accession>
<dbReference type="InterPro" id="IPR035651">
    <property type="entry name" value="BipA_V"/>
</dbReference>
<dbReference type="InterPro" id="IPR000640">
    <property type="entry name" value="EFG_V-like"/>
</dbReference>
<reference evidence="3 4" key="1">
    <citation type="journal article" date="2021" name="Commun. Biol.">
        <title>The genome of Shorea leprosula (Dipterocarpaceae) highlights the ecological relevance of drought in aseasonal tropical rainforests.</title>
        <authorList>
            <person name="Ng K.K.S."/>
            <person name="Kobayashi M.J."/>
            <person name="Fawcett J.A."/>
            <person name="Hatakeyama M."/>
            <person name="Paape T."/>
            <person name="Ng C.H."/>
            <person name="Ang C.C."/>
            <person name="Tnah L.H."/>
            <person name="Lee C.T."/>
            <person name="Nishiyama T."/>
            <person name="Sese J."/>
            <person name="O'Brien M.J."/>
            <person name="Copetti D."/>
            <person name="Mohd Noor M.I."/>
            <person name="Ong R.C."/>
            <person name="Putra M."/>
            <person name="Sireger I.Z."/>
            <person name="Indrioko S."/>
            <person name="Kosugi Y."/>
            <person name="Izuno A."/>
            <person name="Isagi Y."/>
            <person name="Lee S.L."/>
            <person name="Shimizu K.K."/>
        </authorList>
    </citation>
    <scope>NUCLEOTIDE SEQUENCE [LARGE SCALE GENOMIC DNA]</scope>
    <source>
        <strain evidence="3">214</strain>
    </source>
</reference>
<dbReference type="FunFam" id="2.40.50.250:FF:000001">
    <property type="entry name" value="GTP-binding protein TypA"/>
    <property type="match status" value="1"/>
</dbReference>
<dbReference type="InterPro" id="IPR027417">
    <property type="entry name" value="P-loop_NTPase"/>
</dbReference>
<protein>
    <recommendedName>
        <fullName evidence="2">Tr-type G domain-containing protein</fullName>
    </recommendedName>
</protein>
<dbReference type="NCBIfam" id="TIGR00231">
    <property type="entry name" value="small_GTP"/>
    <property type="match status" value="1"/>
</dbReference>
<dbReference type="GO" id="GO:0005525">
    <property type="term" value="F:GTP binding"/>
    <property type="evidence" value="ECO:0007669"/>
    <property type="project" value="InterPro"/>
</dbReference>
<dbReference type="Gene3D" id="2.40.30.10">
    <property type="entry name" value="Translation factors"/>
    <property type="match status" value="1"/>
</dbReference>
<dbReference type="SUPFAM" id="SSF52540">
    <property type="entry name" value="P-loop containing nucleoside triphosphate hydrolases"/>
    <property type="match status" value="1"/>
</dbReference>
<dbReference type="CDD" id="cd03691">
    <property type="entry name" value="BipA_TypA_II"/>
    <property type="match status" value="1"/>
</dbReference>
<dbReference type="CDD" id="cd01891">
    <property type="entry name" value="TypA_BipA"/>
    <property type="match status" value="1"/>
</dbReference>
<keyword evidence="4" id="KW-1185">Reference proteome</keyword>
<evidence type="ECO:0000259" key="2">
    <source>
        <dbReference type="PROSITE" id="PS51722"/>
    </source>
</evidence>
<dbReference type="Gene3D" id="2.40.50.250">
    <property type="entry name" value="bipa protein"/>
    <property type="match status" value="1"/>
</dbReference>
<dbReference type="Pfam" id="PF00009">
    <property type="entry name" value="GTP_EFTU"/>
    <property type="match status" value="1"/>
</dbReference>
<dbReference type="InterPro" id="IPR035647">
    <property type="entry name" value="EFG_III/V"/>
</dbReference>
<dbReference type="PROSITE" id="PS00301">
    <property type="entry name" value="G_TR_1"/>
    <property type="match status" value="1"/>
</dbReference>
<dbReference type="InterPro" id="IPR006298">
    <property type="entry name" value="BipA"/>
</dbReference>
<dbReference type="InterPro" id="IPR000795">
    <property type="entry name" value="T_Tr_GTP-bd_dom"/>
</dbReference>
<dbReference type="HAMAP" id="MF_00849">
    <property type="entry name" value="BipA"/>
    <property type="match status" value="1"/>
</dbReference>
<dbReference type="Pfam" id="PF03144">
    <property type="entry name" value="GTP_EFTU_D2"/>
    <property type="match status" value="1"/>
</dbReference>
<dbReference type="InterPro" id="IPR047042">
    <property type="entry name" value="BipA_II"/>
</dbReference>
<dbReference type="CDD" id="cd03710">
    <property type="entry name" value="BipA_TypA_C"/>
    <property type="match status" value="1"/>
</dbReference>
<evidence type="ECO:0000313" key="3">
    <source>
        <dbReference type="EMBL" id="GKV32602.1"/>
    </source>
</evidence>
<dbReference type="GO" id="GO:0003924">
    <property type="term" value="F:GTPase activity"/>
    <property type="evidence" value="ECO:0007669"/>
    <property type="project" value="InterPro"/>
</dbReference>
<dbReference type="GO" id="GO:0009409">
    <property type="term" value="P:response to cold"/>
    <property type="evidence" value="ECO:0007669"/>
    <property type="project" value="UniProtKB-ARBA"/>
</dbReference>
<comment type="caution">
    <text evidence="3">The sequence shown here is derived from an EMBL/GenBank/DDBJ whole genome shotgun (WGS) entry which is preliminary data.</text>
</comment>
<dbReference type="GO" id="GO:1990904">
    <property type="term" value="C:ribonucleoprotein complex"/>
    <property type="evidence" value="ECO:0007669"/>
    <property type="project" value="TreeGrafter"/>
</dbReference>
<dbReference type="SMART" id="SM00838">
    <property type="entry name" value="EFG_C"/>
    <property type="match status" value="1"/>
</dbReference>
<dbReference type="InterPro" id="IPR047043">
    <property type="entry name" value="BipA_III"/>
</dbReference>
<feature type="region of interest" description="Disordered" evidence="1">
    <location>
        <begin position="1"/>
        <end position="23"/>
    </location>
</feature>
<dbReference type="Proteomes" id="UP001054252">
    <property type="component" value="Unassembled WGS sequence"/>
</dbReference>
<dbReference type="PANTHER" id="PTHR42908">
    <property type="entry name" value="TRANSLATION ELONGATION FACTOR-RELATED"/>
    <property type="match status" value="1"/>
</dbReference>
<dbReference type="Gene3D" id="3.30.70.240">
    <property type="match status" value="1"/>
</dbReference>